<comment type="caution">
    <text evidence="1">The sequence shown here is derived from an EMBL/GenBank/DDBJ whole genome shotgun (WGS) entry which is preliminary data.</text>
</comment>
<proteinExistence type="predicted"/>
<sequence>MSLDIGNYAKVNGKLRCHEAQHENETIRNSMKSDEADLYGAALPPHLRQPMPNNASRISTSNGDRGIGLLPANCGSSEHSSFVDVEYRALKMKRQLLGADEDEESKQPKREKRNLKRKIMGWSHKPSIDLKTQRLLDEIKTESLLKVHSKELKKKDNLSKSTEREPFDREEYLKLNKLDDAKRK</sequence>
<reference evidence="1 2" key="1">
    <citation type="submission" date="2022-05" db="EMBL/GenBank/DDBJ databases">
        <title>A multi-omics perspective on studying reproductive biology in Daphnia sinensis.</title>
        <authorList>
            <person name="Jia J."/>
        </authorList>
    </citation>
    <scope>NUCLEOTIDE SEQUENCE [LARGE SCALE GENOMIC DNA]</scope>
    <source>
        <strain evidence="1 2">WSL</strain>
    </source>
</reference>
<evidence type="ECO:0000313" key="2">
    <source>
        <dbReference type="Proteomes" id="UP000820818"/>
    </source>
</evidence>
<gene>
    <name evidence="1" type="ORF">GHT06_015238</name>
</gene>
<keyword evidence="2" id="KW-1185">Reference proteome</keyword>
<dbReference type="InterPro" id="IPR046331">
    <property type="entry name" value="GPAM1-like"/>
</dbReference>
<dbReference type="Proteomes" id="UP000820818">
    <property type="component" value="Linkage Group LG5"/>
</dbReference>
<name>A0AAD5PT31_9CRUS</name>
<organism evidence="1 2">
    <name type="scientific">Daphnia sinensis</name>
    <dbReference type="NCBI Taxonomy" id="1820382"/>
    <lineage>
        <taxon>Eukaryota</taxon>
        <taxon>Metazoa</taxon>
        <taxon>Ecdysozoa</taxon>
        <taxon>Arthropoda</taxon>
        <taxon>Crustacea</taxon>
        <taxon>Branchiopoda</taxon>
        <taxon>Diplostraca</taxon>
        <taxon>Cladocera</taxon>
        <taxon>Anomopoda</taxon>
        <taxon>Daphniidae</taxon>
        <taxon>Daphnia</taxon>
        <taxon>Daphnia similis group</taxon>
    </lineage>
</organism>
<dbReference type="PANTHER" id="PTHR46370">
    <property type="entry name" value="GPALPP MOTIFS-CONTAINING PROTEIN 1"/>
    <property type="match status" value="1"/>
</dbReference>
<accession>A0AAD5PT31</accession>
<dbReference type="AlphaFoldDB" id="A0AAD5PT31"/>
<dbReference type="EMBL" id="WJBH02000005">
    <property type="protein sequence ID" value="KAI9558452.1"/>
    <property type="molecule type" value="Genomic_DNA"/>
</dbReference>
<protein>
    <submittedName>
        <fullName evidence="1">Uncharacterized protein</fullName>
    </submittedName>
</protein>
<evidence type="ECO:0000313" key="1">
    <source>
        <dbReference type="EMBL" id="KAI9558452.1"/>
    </source>
</evidence>
<dbReference type="PANTHER" id="PTHR46370:SF1">
    <property type="entry name" value="GPALPP MOTIFS-CONTAINING PROTEIN 1"/>
    <property type="match status" value="1"/>
</dbReference>